<keyword evidence="6" id="KW-1185">Reference proteome</keyword>
<sequence length="726" mass="81969">MKTCYFIVFLTLVLACGDAPVDPEVQSWEEQAARVTIIRDDFGVPHVYGKTDADAVFGLLYAQCEDDFNRVEQNYIWAIGRLAEIEGEEALYSDLRARLFMSKEAAIAAYENSPDWLKELCDAFADGINYYLHTHPEVTPKLLTRFEPWMPMYFSEGSIGGDIERISTRKLQAYYEEGISFPEAESLEIEKREAELEPQGSNGIAIDGSLTESGNAMLLINPHTSFYFRGEVHMVSEEGLNAYGAVTWGQFFIYQGFNEKTGWMHTSTYTDVLDEFVETITEVEGAPLYQYGEELRPVRTSEITLSYTSGDGLLQRTFPAYHTHHGPITHQFDGKPVATAMMWDPARALEQSFIRTKQDSYAGFRQMMDIRTNSSNNTVYADADGNIAYFHGNFIPRRDPSINYRLPVDGSNPATDWQGLHSVDESILVFNPSNGWIQNCNSTPYTSALEHSPKRGAYPNYMSADRENFRGVHAIDLLKEASDLTLDKLIDLAYDPRLPAFEALIPGLIEAYDRQQNPEPGLEAAIDTLRQWNFRTSEGSVAMTLAHFYGTSYGRTDNRPPGLSDMELMQYLGSESPDAERLSAFREVLETLTRDFGQWSTPWGEVNRYQRINGDIRQPFDDSKPSIPIGFASGRWGALAAYGARYNNNTKRIYGTRGNSFVAVVEFGEKVRAKSILAGGQSGDPESPHFDDQSERYAKAKFKDVPFYEADVRSRAQEEYQPGKRK</sequence>
<evidence type="ECO:0000313" key="5">
    <source>
        <dbReference type="EMBL" id="MDM9631396.1"/>
    </source>
</evidence>
<dbReference type="InterPro" id="IPR043147">
    <property type="entry name" value="Penicillin_amidase_A-knob"/>
</dbReference>
<name>A0ABT7WEP1_9FLAO</name>
<keyword evidence="2" id="KW-0732">Signal</keyword>
<dbReference type="Gene3D" id="1.10.439.10">
    <property type="entry name" value="Penicillin Amidohydrolase, domain 1"/>
    <property type="match status" value="1"/>
</dbReference>
<dbReference type="PANTHER" id="PTHR34218">
    <property type="entry name" value="PEPTIDASE S45 PENICILLIN AMIDASE"/>
    <property type="match status" value="1"/>
</dbReference>
<evidence type="ECO:0000256" key="1">
    <source>
        <dbReference type="ARBA" id="ARBA00006586"/>
    </source>
</evidence>
<evidence type="ECO:0000256" key="3">
    <source>
        <dbReference type="ARBA" id="ARBA00022801"/>
    </source>
</evidence>
<dbReference type="Proteomes" id="UP001174839">
    <property type="component" value="Unassembled WGS sequence"/>
</dbReference>
<protein>
    <submittedName>
        <fullName evidence="5">Acylase</fullName>
    </submittedName>
</protein>
<dbReference type="InterPro" id="IPR043146">
    <property type="entry name" value="Penicillin_amidase_N_B-knob"/>
</dbReference>
<evidence type="ECO:0000256" key="2">
    <source>
        <dbReference type="ARBA" id="ARBA00022729"/>
    </source>
</evidence>
<gene>
    <name evidence="5" type="ORF">QU605_07935</name>
</gene>
<dbReference type="PANTHER" id="PTHR34218:SF3">
    <property type="entry name" value="ACYL-HOMOSERINE LACTONE ACYLASE PVDQ"/>
    <property type="match status" value="1"/>
</dbReference>
<dbReference type="InterPro" id="IPR029055">
    <property type="entry name" value="Ntn_hydrolases_N"/>
</dbReference>
<dbReference type="InterPro" id="IPR014395">
    <property type="entry name" value="Pen/GL7ACA/AHL_acylase"/>
</dbReference>
<comment type="caution">
    <text evidence="5">The sequence shown here is derived from an EMBL/GenBank/DDBJ whole genome shotgun (WGS) entry which is preliminary data.</text>
</comment>
<dbReference type="InterPro" id="IPR002692">
    <property type="entry name" value="S45"/>
</dbReference>
<dbReference type="Gene3D" id="3.60.20.10">
    <property type="entry name" value="Glutamine Phosphoribosylpyrophosphate, subunit 1, domain 1"/>
    <property type="match status" value="1"/>
</dbReference>
<dbReference type="Gene3D" id="1.10.1400.10">
    <property type="match status" value="1"/>
</dbReference>
<dbReference type="CDD" id="cd01936">
    <property type="entry name" value="Ntn_CA"/>
    <property type="match status" value="1"/>
</dbReference>
<evidence type="ECO:0000256" key="4">
    <source>
        <dbReference type="ARBA" id="ARBA00023145"/>
    </source>
</evidence>
<proteinExistence type="inferred from homology"/>
<keyword evidence="3" id="KW-0378">Hydrolase</keyword>
<dbReference type="InterPro" id="IPR023343">
    <property type="entry name" value="Penicillin_amidase_dom1"/>
</dbReference>
<accession>A0ABT7WEP1</accession>
<keyword evidence="4" id="KW-0865">Zymogen</keyword>
<dbReference type="Pfam" id="PF01804">
    <property type="entry name" value="Penicil_amidase"/>
    <property type="match status" value="1"/>
</dbReference>
<dbReference type="PIRSF" id="PIRSF001227">
    <property type="entry name" value="Pen_acylase"/>
    <property type="match status" value="1"/>
</dbReference>
<reference evidence="5" key="1">
    <citation type="submission" date="2023-06" db="EMBL/GenBank/DDBJ databases">
        <title>Robiginitalea aurantiacus sp. nov. and Algoriphagus sediminis sp. nov., isolated from coastal sediment.</title>
        <authorList>
            <person name="Zhou Z.Y."/>
            <person name="An J."/>
            <person name="Jia Y.W."/>
            <person name="Du Z.J."/>
        </authorList>
    </citation>
    <scope>NUCLEOTIDE SEQUENCE</scope>
    <source>
        <strain evidence="5">M39</strain>
    </source>
</reference>
<dbReference type="RefSeq" id="WP_289724753.1">
    <property type="nucleotide sequence ID" value="NZ_JAUDUY010000003.1"/>
</dbReference>
<dbReference type="Gene3D" id="2.30.120.10">
    <property type="match status" value="1"/>
</dbReference>
<dbReference type="EMBL" id="JAUDUY010000003">
    <property type="protein sequence ID" value="MDM9631396.1"/>
    <property type="molecule type" value="Genomic_DNA"/>
</dbReference>
<comment type="similarity">
    <text evidence="1">Belongs to the peptidase S45 family.</text>
</comment>
<dbReference type="SUPFAM" id="SSF56235">
    <property type="entry name" value="N-terminal nucleophile aminohydrolases (Ntn hydrolases)"/>
    <property type="match status" value="1"/>
</dbReference>
<dbReference type="PROSITE" id="PS51257">
    <property type="entry name" value="PROKAR_LIPOPROTEIN"/>
    <property type="match status" value="1"/>
</dbReference>
<evidence type="ECO:0000313" key="6">
    <source>
        <dbReference type="Proteomes" id="UP001174839"/>
    </source>
</evidence>
<organism evidence="5 6">
    <name type="scientific">Robiginitalea aurantiaca</name>
    <dbReference type="NCBI Taxonomy" id="3056915"/>
    <lineage>
        <taxon>Bacteria</taxon>
        <taxon>Pseudomonadati</taxon>
        <taxon>Bacteroidota</taxon>
        <taxon>Flavobacteriia</taxon>
        <taxon>Flavobacteriales</taxon>
        <taxon>Flavobacteriaceae</taxon>
        <taxon>Robiginitalea</taxon>
    </lineage>
</organism>